<dbReference type="EMBL" id="NCKU01005291">
    <property type="protein sequence ID" value="RWS04755.1"/>
    <property type="molecule type" value="Genomic_DNA"/>
</dbReference>
<feature type="non-terminal residue" evidence="12">
    <location>
        <position position="1"/>
    </location>
</feature>
<evidence type="ECO:0000256" key="1">
    <source>
        <dbReference type="ARBA" id="ARBA00022448"/>
    </source>
</evidence>
<dbReference type="InterPro" id="IPR017923">
    <property type="entry name" value="TFIIS_N"/>
</dbReference>
<keyword evidence="7 9" id="KW-0539">Nucleus</keyword>
<feature type="compositionally biased region" description="Acidic residues" evidence="10">
    <location>
        <begin position="182"/>
        <end position="197"/>
    </location>
</feature>
<dbReference type="InterPro" id="IPR035441">
    <property type="entry name" value="TFIIS/LEDGF_dom_sf"/>
</dbReference>
<reference evidence="12 14" key="1">
    <citation type="journal article" date="2018" name="Gigascience">
        <title>Genomes of trombidid mites reveal novel predicted allergens and laterally-transferred genes associated with secondary metabolism.</title>
        <authorList>
            <person name="Dong X."/>
            <person name="Chaisiri K."/>
            <person name="Xia D."/>
            <person name="Armstrong S.D."/>
            <person name="Fang Y."/>
            <person name="Donnelly M.J."/>
            <person name="Kadowaki T."/>
            <person name="McGarry J.W."/>
            <person name="Darby A.C."/>
            <person name="Makepeace B.L."/>
        </authorList>
    </citation>
    <scope>NUCLEOTIDE SEQUENCE [LARGE SCALE GENOMIC DNA]</scope>
    <source>
        <strain evidence="12">UoL-WK</strain>
    </source>
</reference>
<evidence type="ECO:0000313" key="13">
    <source>
        <dbReference type="EMBL" id="RWS04755.1"/>
    </source>
</evidence>
<dbReference type="PROSITE" id="PS51319">
    <property type="entry name" value="TFIIS_N"/>
    <property type="match status" value="1"/>
</dbReference>
<evidence type="ECO:0000259" key="11">
    <source>
        <dbReference type="PROSITE" id="PS51319"/>
    </source>
</evidence>
<dbReference type="PANTHER" id="PTHR46010:SF1">
    <property type="entry name" value="PROTEIN IWS1 HOMOLOG"/>
    <property type="match status" value="1"/>
</dbReference>
<dbReference type="InterPro" id="IPR051037">
    <property type="entry name" value="RNAPII_TF_IWS1"/>
</dbReference>
<feature type="region of interest" description="Disordered" evidence="10">
    <location>
        <begin position="435"/>
        <end position="477"/>
    </location>
</feature>
<evidence type="ECO:0000313" key="14">
    <source>
        <dbReference type="Proteomes" id="UP000285301"/>
    </source>
</evidence>
<organism evidence="12 14">
    <name type="scientific">Dinothrombium tinctorium</name>
    <dbReference type="NCBI Taxonomy" id="1965070"/>
    <lineage>
        <taxon>Eukaryota</taxon>
        <taxon>Metazoa</taxon>
        <taxon>Ecdysozoa</taxon>
        <taxon>Arthropoda</taxon>
        <taxon>Chelicerata</taxon>
        <taxon>Arachnida</taxon>
        <taxon>Acari</taxon>
        <taxon>Acariformes</taxon>
        <taxon>Trombidiformes</taxon>
        <taxon>Prostigmata</taxon>
        <taxon>Anystina</taxon>
        <taxon>Parasitengona</taxon>
        <taxon>Trombidioidea</taxon>
        <taxon>Trombidiidae</taxon>
        <taxon>Dinothrombium</taxon>
    </lineage>
</organism>
<dbReference type="GO" id="GO:0016973">
    <property type="term" value="P:poly(A)+ mRNA export from nucleus"/>
    <property type="evidence" value="ECO:0007669"/>
    <property type="project" value="TreeGrafter"/>
</dbReference>
<evidence type="ECO:0000256" key="9">
    <source>
        <dbReference type="PROSITE-ProRule" id="PRU00649"/>
    </source>
</evidence>
<feature type="compositionally biased region" description="Acidic residues" evidence="10">
    <location>
        <begin position="160"/>
        <end position="169"/>
    </location>
</feature>
<dbReference type="GO" id="GO:0005634">
    <property type="term" value="C:nucleus"/>
    <property type="evidence" value="ECO:0007669"/>
    <property type="project" value="UniProtKB-SubCell"/>
</dbReference>
<feature type="compositionally biased region" description="Polar residues" evidence="10">
    <location>
        <begin position="1"/>
        <end position="19"/>
    </location>
</feature>
<keyword evidence="14" id="KW-1185">Reference proteome</keyword>
<dbReference type="Pfam" id="PF08711">
    <property type="entry name" value="Med26"/>
    <property type="match status" value="1"/>
</dbReference>
<dbReference type="Gene3D" id="1.20.930.10">
    <property type="entry name" value="Conserved domain common to transcription factors TFIIS, elongin A, CRSP70"/>
    <property type="match status" value="1"/>
</dbReference>
<dbReference type="EMBL" id="NCKU01010586">
    <property type="protein sequence ID" value="RWS00756.1"/>
    <property type="molecule type" value="Genomic_DNA"/>
</dbReference>
<dbReference type="OrthoDB" id="21124at2759"/>
<evidence type="ECO:0000313" key="12">
    <source>
        <dbReference type="EMBL" id="RWS00756.1"/>
    </source>
</evidence>
<feature type="compositionally biased region" description="Basic and acidic residues" evidence="10">
    <location>
        <begin position="467"/>
        <end position="477"/>
    </location>
</feature>
<keyword evidence="6" id="KW-0508">mRNA splicing</keyword>
<evidence type="ECO:0000256" key="10">
    <source>
        <dbReference type="SAM" id="MobiDB-lite"/>
    </source>
</evidence>
<evidence type="ECO:0000256" key="2">
    <source>
        <dbReference type="ARBA" id="ARBA00022664"/>
    </source>
</evidence>
<accession>A0A3S3NDY5</accession>
<feature type="compositionally biased region" description="Acidic residues" evidence="10">
    <location>
        <begin position="205"/>
        <end position="222"/>
    </location>
</feature>
<feature type="region of interest" description="Disordered" evidence="10">
    <location>
        <begin position="1"/>
        <end position="64"/>
    </location>
</feature>
<reference evidence="12" key="2">
    <citation type="submission" date="2018-11" db="EMBL/GenBank/DDBJ databases">
        <title>Trombidioid mite genomics.</title>
        <authorList>
            <person name="Dong X."/>
        </authorList>
    </citation>
    <scope>NUCLEOTIDE SEQUENCE</scope>
    <source>
        <strain evidence="12">UoL-WK</strain>
    </source>
</reference>
<feature type="compositionally biased region" description="Low complexity" evidence="10">
    <location>
        <begin position="83"/>
        <end position="92"/>
    </location>
</feature>
<evidence type="ECO:0000256" key="8">
    <source>
        <dbReference type="ARBA" id="ARBA00037992"/>
    </source>
</evidence>
<feature type="compositionally biased region" description="Basic and acidic residues" evidence="10">
    <location>
        <begin position="170"/>
        <end position="181"/>
    </location>
</feature>
<keyword evidence="1" id="KW-0813">Transport</keyword>
<name>A0A3S3NDY5_9ACAR</name>
<dbReference type="GO" id="GO:0008380">
    <property type="term" value="P:RNA splicing"/>
    <property type="evidence" value="ECO:0007669"/>
    <property type="project" value="UniProtKB-KW"/>
</dbReference>
<dbReference type="FunFam" id="1.20.930.10:FF:000001">
    <property type="entry name" value="IWS1, SUPT6H interacting protein"/>
    <property type="match status" value="1"/>
</dbReference>
<evidence type="ECO:0000256" key="3">
    <source>
        <dbReference type="ARBA" id="ARBA00022816"/>
    </source>
</evidence>
<keyword evidence="3" id="KW-0509">mRNA transport</keyword>
<dbReference type="AlphaFoldDB" id="A0A3S3NDY5"/>
<keyword evidence="2" id="KW-0507">mRNA processing</keyword>
<keyword evidence="5" id="KW-0804">Transcription</keyword>
<comment type="caution">
    <text evidence="12">The sequence shown here is derived from an EMBL/GenBank/DDBJ whole genome shotgun (WGS) entry which is preliminary data.</text>
</comment>
<comment type="similarity">
    <text evidence="8">Belongs to the IWS1 family.</text>
</comment>
<dbReference type="Proteomes" id="UP000285301">
    <property type="component" value="Unassembled WGS sequence"/>
</dbReference>
<feature type="compositionally biased region" description="Basic and acidic residues" evidence="10">
    <location>
        <begin position="102"/>
        <end position="146"/>
    </location>
</feature>
<feature type="region of interest" description="Disordered" evidence="10">
    <location>
        <begin position="76"/>
        <end position="252"/>
    </location>
</feature>
<feature type="domain" description="TFIIS N-terminal" evidence="11">
    <location>
        <begin position="347"/>
        <end position="425"/>
    </location>
</feature>
<dbReference type="SUPFAM" id="SSF47676">
    <property type="entry name" value="Conserved domain common to transcription factors TFIIS, elongin A, CRSP70"/>
    <property type="match status" value="1"/>
</dbReference>
<dbReference type="STRING" id="1965070.A0A3S3NDY5"/>
<evidence type="ECO:0000256" key="7">
    <source>
        <dbReference type="ARBA" id="ARBA00023242"/>
    </source>
</evidence>
<dbReference type="GO" id="GO:0006397">
    <property type="term" value="P:mRNA processing"/>
    <property type="evidence" value="ECO:0007669"/>
    <property type="project" value="UniProtKB-KW"/>
</dbReference>
<keyword evidence="4" id="KW-0805">Transcription regulation</keyword>
<evidence type="ECO:0000256" key="4">
    <source>
        <dbReference type="ARBA" id="ARBA00023015"/>
    </source>
</evidence>
<evidence type="ECO:0000256" key="6">
    <source>
        <dbReference type="ARBA" id="ARBA00023187"/>
    </source>
</evidence>
<feature type="compositionally biased region" description="Basic and acidic residues" evidence="10">
    <location>
        <begin position="435"/>
        <end position="446"/>
    </location>
</feature>
<sequence length="550" mass="63818">TSIQMDSESESVDGTNDASETQRIDSENVQFLHSPRESEDGINDFEASDRQQDTNDDEFDKTAVSDSNDAFVACVDENENSQNIDENNFNIDENCEIAEPGFSRRTDDYDSDEAKAEPFSDSHLSDSRDDESREAHESENREEKDTSQVGESQLIADIFGESEGEEEFEGFEKDTKARRDDRDDDEYEREEDNEVEREESKNLYDEDEEEEQDRERDEDAEQGESSRPQEEIPPEAALPELSSDESEDESIRKRKLPEDFVYDFDLMMQKRKESFRRRKRKNSEIINDSDDMIAELIQEMKQAAEDDFQLNKDRKAATRKLKLLPVVERELRKIDLREAFLDAGVLGVITDWLTPLPDRSLPNLQVRETMIKLLSELNIVDVERLKASGIGKAIMYLFKHPKETKENKRRAGALIANWSRPIFNLDTDFHSMSKEEREQRDFEHMTKTKRRLSDVSASNEGPASVKKHADERVLRPGEKGWIPRARVPMPSTRDYVIRPKSNVETDVSRTGNKKAITRLDKHLRNFRERKKQMKVQRAVAISIEGRKMRL</sequence>
<dbReference type="PANTHER" id="PTHR46010">
    <property type="entry name" value="PROTEIN IWS1 HOMOLOG"/>
    <property type="match status" value="1"/>
</dbReference>
<evidence type="ECO:0000256" key="5">
    <source>
        <dbReference type="ARBA" id="ARBA00023163"/>
    </source>
</evidence>
<protein>
    <submittedName>
        <fullName evidence="12">Med26 domain containing protein-like protein</fullName>
    </submittedName>
</protein>
<comment type="subcellular location">
    <subcellularLocation>
        <location evidence="9">Nucleus</location>
    </subcellularLocation>
</comment>
<proteinExistence type="inferred from homology"/>
<gene>
    <name evidence="13" type="ORF">B4U79_11728</name>
    <name evidence="12" type="ORF">B4U79_14256</name>
</gene>